<keyword evidence="2" id="KW-1185">Reference proteome</keyword>
<reference evidence="1" key="1">
    <citation type="submission" date="2020-11" db="EMBL/GenBank/DDBJ databases">
        <authorList>
            <person name="Kim M.K."/>
        </authorList>
    </citation>
    <scope>NUCLEOTIDE SEQUENCE</scope>
    <source>
        <strain evidence="1">BT350</strain>
    </source>
</reference>
<evidence type="ECO:0000313" key="2">
    <source>
        <dbReference type="Proteomes" id="UP000599312"/>
    </source>
</evidence>
<dbReference type="Proteomes" id="UP000599312">
    <property type="component" value="Unassembled WGS sequence"/>
</dbReference>
<comment type="caution">
    <text evidence="1">The sequence shown here is derived from an EMBL/GenBank/DDBJ whole genome shotgun (WGS) entry which is preliminary data.</text>
</comment>
<gene>
    <name evidence="1" type="ORF">I2H38_14690</name>
</gene>
<dbReference type="RefSeq" id="WP_196272611.1">
    <property type="nucleotide sequence ID" value="NZ_JADQDO010000007.1"/>
</dbReference>
<evidence type="ECO:0000313" key="1">
    <source>
        <dbReference type="EMBL" id="MBF9234623.1"/>
    </source>
</evidence>
<name>A0A931FRJ6_9HYPH</name>
<protein>
    <submittedName>
        <fullName evidence="1">Uncharacterized protein</fullName>
    </submittedName>
</protein>
<accession>A0A931FRJ6</accession>
<dbReference type="AlphaFoldDB" id="A0A931FRJ6"/>
<dbReference type="EMBL" id="JADQDO010000007">
    <property type="protein sequence ID" value="MBF9234623.1"/>
    <property type="molecule type" value="Genomic_DNA"/>
</dbReference>
<sequence>MTTTPVWDDPDFEEPDVDRGLLYAPSLTTAQIKRLPQVRIQKLTEKAEHWSKAMLGNQYPIRLSDERWVLQGYQD</sequence>
<organism evidence="1 2">
    <name type="scientific">Microvirga alba</name>
    <dbReference type="NCBI Taxonomy" id="2791025"/>
    <lineage>
        <taxon>Bacteria</taxon>
        <taxon>Pseudomonadati</taxon>
        <taxon>Pseudomonadota</taxon>
        <taxon>Alphaproteobacteria</taxon>
        <taxon>Hyphomicrobiales</taxon>
        <taxon>Methylobacteriaceae</taxon>
        <taxon>Microvirga</taxon>
    </lineage>
</organism>
<proteinExistence type="predicted"/>